<evidence type="ECO:0000256" key="5">
    <source>
        <dbReference type="ARBA" id="ARBA00023136"/>
    </source>
</evidence>
<dbReference type="AlphaFoldDB" id="A0A9D1CJ76"/>
<dbReference type="Proteomes" id="UP000886819">
    <property type="component" value="Unassembled WGS sequence"/>
</dbReference>
<name>A0A9D1CJ76_9FIRM</name>
<keyword evidence="4 6" id="KW-1133">Transmembrane helix</keyword>
<evidence type="ECO:0000256" key="6">
    <source>
        <dbReference type="SAM" id="Phobius"/>
    </source>
</evidence>
<evidence type="ECO:0000256" key="1">
    <source>
        <dbReference type="ARBA" id="ARBA00004651"/>
    </source>
</evidence>
<evidence type="ECO:0000256" key="3">
    <source>
        <dbReference type="ARBA" id="ARBA00022692"/>
    </source>
</evidence>
<organism evidence="7 8">
    <name type="scientific">Candidatus Avichristensenella intestinipullorum</name>
    <dbReference type="NCBI Taxonomy" id="2840693"/>
    <lineage>
        <taxon>Bacteria</taxon>
        <taxon>Bacillati</taxon>
        <taxon>Bacillota</taxon>
        <taxon>Clostridia</taxon>
        <taxon>Candidatus Avichristensenella</taxon>
    </lineage>
</organism>
<feature type="transmembrane region" description="Helical" evidence="6">
    <location>
        <begin position="179"/>
        <end position="204"/>
    </location>
</feature>
<dbReference type="PANTHER" id="PTHR43823">
    <property type="entry name" value="SPORULATION PROTEIN YKVU"/>
    <property type="match status" value="1"/>
</dbReference>
<feature type="transmembrane region" description="Helical" evidence="6">
    <location>
        <begin position="224"/>
        <end position="247"/>
    </location>
</feature>
<feature type="non-terminal residue" evidence="7">
    <location>
        <position position="1"/>
    </location>
</feature>
<feature type="transmembrane region" description="Helical" evidence="6">
    <location>
        <begin position="78"/>
        <end position="104"/>
    </location>
</feature>
<dbReference type="GO" id="GO:0042910">
    <property type="term" value="F:xenobiotic transmembrane transporter activity"/>
    <property type="evidence" value="ECO:0007669"/>
    <property type="project" value="InterPro"/>
</dbReference>
<feature type="transmembrane region" description="Helical" evidence="6">
    <location>
        <begin position="12"/>
        <end position="33"/>
    </location>
</feature>
<dbReference type="GO" id="GO:0015297">
    <property type="term" value="F:antiporter activity"/>
    <property type="evidence" value="ECO:0007669"/>
    <property type="project" value="InterPro"/>
</dbReference>
<feature type="transmembrane region" description="Helical" evidence="6">
    <location>
        <begin position="259"/>
        <end position="280"/>
    </location>
</feature>
<evidence type="ECO:0000256" key="2">
    <source>
        <dbReference type="ARBA" id="ARBA00022475"/>
    </source>
</evidence>
<keyword evidence="3 6" id="KW-0812">Transmembrane</keyword>
<accession>A0A9D1CJ76</accession>
<reference evidence="7" key="2">
    <citation type="journal article" date="2021" name="PeerJ">
        <title>Extensive microbial diversity within the chicken gut microbiome revealed by metagenomics and culture.</title>
        <authorList>
            <person name="Gilroy R."/>
            <person name="Ravi A."/>
            <person name="Getino M."/>
            <person name="Pursley I."/>
            <person name="Horton D.L."/>
            <person name="Alikhan N.F."/>
            <person name="Baker D."/>
            <person name="Gharbi K."/>
            <person name="Hall N."/>
            <person name="Watson M."/>
            <person name="Adriaenssens E.M."/>
            <person name="Foster-Nyarko E."/>
            <person name="Jarju S."/>
            <person name="Secka A."/>
            <person name="Antonio M."/>
            <person name="Oren A."/>
            <person name="Chaudhuri R.R."/>
            <person name="La Ragione R."/>
            <person name="Hildebrand F."/>
            <person name="Pallen M.J."/>
        </authorList>
    </citation>
    <scope>NUCLEOTIDE SEQUENCE</scope>
    <source>
        <strain evidence="7">ChiHile30-977</strain>
    </source>
</reference>
<evidence type="ECO:0000313" key="7">
    <source>
        <dbReference type="EMBL" id="HIQ63457.1"/>
    </source>
</evidence>
<dbReference type="PANTHER" id="PTHR43823:SF3">
    <property type="entry name" value="MULTIDRUG EXPORT PROTEIN MEPA"/>
    <property type="match status" value="1"/>
</dbReference>
<dbReference type="EMBL" id="DVFI01000106">
    <property type="protein sequence ID" value="HIQ63457.1"/>
    <property type="molecule type" value="Genomic_DNA"/>
</dbReference>
<dbReference type="InterPro" id="IPR002528">
    <property type="entry name" value="MATE_fam"/>
</dbReference>
<sequence length="370" mass="40152">HTLFAKYAIPQMIGLLFNSVYMIVDGVFIGNVLGRDSMAAAAVAVPLIEILIAVSMAVASGAGVMISGHLARREDDRALQVFDTALLCAAGTGLLVAVFGNLLIHPLAKALGATPQIHDEAVEYIRYIVTFSPFLIFSFLLSGLVRNDGRPKLAMFALAFGSVSNIVLDYVFMCPLNMGIGGAALATAIGPVFSVLILLPHFLLKKGHLYFSPPKLKARHVRHIFTLGFPSFIMEFTIGIMTFVYNVAIVRNGYGEMGLAAYLVIGYLMLILLTLFLGMAEGLQPVFSYFTGAGATGRSRDLRRFATGVFLAAGIVCYGLILLFSRSFFSIFNPGDTELIFHESGIDHNILCIECLHFIQLRMAVRAAPR</sequence>
<reference evidence="7" key="1">
    <citation type="submission" date="2020-10" db="EMBL/GenBank/DDBJ databases">
        <authorList>
            <person name="Gilroy R."/>
        </authorList>
    </citation>
    <scope>NUCLEOTIDE SEQUENCE</scope>
    <source>
        <strain evidence="7">ChiHile30-977</strain>
    </source>
</reference>
<feature type="transmembrane region" description="Helical" evidence="6">
    <location>
        <begin position="153"/>
        <end position="173"/>
    </location>
</feature>
<feature type="transmembrane region" description="Helical" evidence="6">
    <location>
        <begin position="39"/>
        <end position="66"/>
    </location>
</feature>
<keyword evidence="5 6" id="KW-0472">Membrane</keyword>
<comment type="caution">
    <text evidence="7">The sequence shown here is derived from an EMBL/GenBank/DDBJ whole genome shotgun (WGS) entry which is preliminary data.</text>
</comment>
<dbReference type="Pfam" id="PF01554">
    <property type="entry name" value="MatE"/>
    <property type="match status" value="1"/>
</dbReference>
<proteinExistence type="predicted"/>
<keyword evidence="2" id="KW-1003">Cell membrane</keyword>
<dbReference type="GO" id="GO:0005886">
    <property type="term" value="C:plasma membrane"/>
    <property type="evidence" value="ECO:0007669"/>
    <property type="project" value="UniProtKB-SubCell"/>
</dbReference>
<dbReference type="InterPro" id="IPR051327">
    <property type="entry name" value="MATE_MepA_subfamily"/>
</dbReference>
<feature type="transmembrane region" description="Helical" evidence="6">
    <location>
        <begin position="305"/>
        <end position="324"/>
    </location>
</feature>
<gene>
    <name evidence="7" type="ORF">IAA66_07705</name>
</gene>
<evidence type="ECO:0008006" key="9">
    <source>
        <dbReference type="Google" id="ProtNLM"/>
    </source>
</evidence>
<evidence type="ECO:0000256" key="4">
    <source>
        <dbReference type="ARBA" id="ARBA00022989"/>
    </source>
</evidence>
<comment type="subcellular location">
    <subcellularLocation>
        <location evidence="1">Cell membrane</location>
        <topology evidence="1">Multi-pass membrane protein</topology>
    </subcellularLocation>
</comment>
<evidence type="ECO:0000313" key="8">
    <source>
        <dbReference type="Proteomes" id="UP000886819"/>
    </source>
</evidence>
<protein>
    <recommendedName>
        <fullName evidence="9">MATE family efflux transporter</fullName>
    </recommendedName>
</protein>
<feature type="transmembrane region" description="Helical" evidence="6">
    <location>
        <begin position="124"/>
        <end position="141"/>
    </location>
</feature>